<dbReference type="GO" id="GO:0003735">
    <property type="term" value="F:structural constituent of ribosome"/>
    <property type="evidence" value="ECO:0007669"/>
    <property type="project" value="InterPro"/>
</dbReference>
<evidence type="ECO:0000256" key="3">
    <source>
        <dbReference type="ARBA" id="ARBA00023274"/>
    </source>
</evidence>
<keyword evidence="5" id="KW-0496">Mitochondrion</keyword>
<gene>
    <name evidence="5" type="primary">rps8</name>
</gene>
<dbReference type="GO" id="GO:1990904">
    <property type="term" value="C:ribonucleoprotein complex"/>
    <property type="evidence" value="ECO:0007669"/>
    <property type="project" value="UniProtKB-KW"/>
</dbReference>
<dbReference type="AlphaFoldDB" id="A0A348AYR7"/>
<dbReference type="SUPFAM" id="SSF56047">
    <property type="entry name" value="Ribosomal protein S8"/>
    <property type="match status" value="1"/>
</dbReference>
<comment type="similarity">
    <text evidence="1 4">Belongs to the universal ribosomal protein uS8 family.</text>
</comment>
<organism evidence="5">
    <name type="scientific">Ophirina amphinema</name>
    <dbReference type="NCBI Taxonomy" id="2108040"/>
    <lineage>
        <taxon>Eukaryota</taxon>
        <taxon>Discoba</taxon>
        <taxon>Jakobida</taxon>
        <taxon>Ophirinina</taxon>
        <taxon>Ophirinidae</taxon>
        <taxon>Ophirina</taxon>
    </lineage>
</organism>
<dbReference type="InterPro" id="IPR000630">
    <property type="entry name" value="Ribosomal_uS8"/>
</dbReference>
<reference evidence="5" key="1">
    <citation type="journal article" date="2018" name="Sci. Rep.">
        <title>Ophirina amphinema n. gen., n. sp., a New Deeply Branching Discobid with Phylogenetic Affinity to Jakobids.</title>
        <authorList>
            <person name="Yabuki A."/>
            <person name="Gyaltshen Y."/>
            <person name="Heiss A.A."/>
            <person name="Fujikura K."/>
            <person name="Kim E."/>
        </authorList>
    </citation>
    <scope>NUCLEOTIDE SEQUENCE</scope>
    <source>
        <strain evidence="5">JB</strain>
    </source>
</reference>
<evidence type="ECO:0000256" key="1">
    <source>
        <dbReference type="ARBA" id="ARBA00006471"/>
    </source>
</evidence>
<dbReference type="PROSITE" id="PS00053">
    <property type="entry name" value="RIBOSOMAL_S8"/>
    <property type="match status" value="1"/>
</dbReference>
<keyword evidence="2 4" id="KW-0689">Ribosomal protein</keyword>
<dbReference type="Gene3D" id="3.30.1490.10">
    <property type="match status" value="1"/>
</dbReference>
<proteinExistence type="inferred from homology"/>
<dbReference type="GO" id="GO:0005840">
    <property type="term" value="C:ribosome"/>
    <property type="evidence" value="ECO:0007669"/>
    <property type="project" value="UniProtKB-KW"/>
</dbReference>
<dbReference type="PANTHER" id="PTHR11758">
    <property type="entry name" value="40S RIBOSOMAL PROTEIN S15A"/>
    <property type="match status" value="1"/>
</dbReference>
<geneLocation type="mitochondrion" evidence="5"/>
<dbReference type="Pfam" id="PF00410">
    <property type="entry name" value="Ribosomal_S8"/>
    <property type="match status" value="1"/>
</dbReference>
<name>A0A348AYR7_9EUKA</name>
<keyword evidence="3 4" id="KW-0687">Ribonucleoprotein</keyword>
<dbReference type="EMBL" id="LC369600">
    <property type="protein sequence ID" value="BBD14135.1"/>
    <property type="molecule type" value="Genomic_DNA"/>
</dbReference>
<evidence type="ECO:0000256" key="4">
    <source>
        <dbReference type="RuleBase" id="RU003660"/>
    </source>
</evidence>
<protein>
    <submittedName>
        <fullName evidence="5">Ribosomal protein S8</fullName>
    </submittedName>
</protein>
<evidence type="ECO:0000313" key="5">
    <source>
        <dbReference type="EMBL" id="BBD14135.1"/>
    </source>
</evidence>
<dbReference type="InterPro" id="IPR047863">
    <property type="entry name" value="Ribosomal_uS8_CS"/>
</dbReference>
<accession>A0A348AYR7</accession>
<dbReference type="GO" id="GO:0006412">
    <property type="term" value="P:translation"/>
    <property type="evidence" value="ECO:0007669"/>
    <property type="project" value="InterPro"/>
</dbReference>
<sequence>MSNIDLLSDSLTRIRNGYMSNRKSVKLVKSKLVYDLVGALYRCGYVQSYEVVDQFVVVFLRYIFQKPAVRNIIRVSKLSCRVHVSCRDLKSNPSSTGLGTLVISTSYGILSEMEAIRLGVGGEVLCKVF</sequence>
<dbReference type="InterPro" id="IPR035987">
    <property type="entry name" value="Ribosomal_uS8_sf"/>
</dbReference>
<dbReference type="Gene3D" id="3.30.1370.30">
    <property type="match status" value="1"/>
</dbReference>
<evidence type="ECO:0000256" key="2">
    <source>
        <dbReference type="ARBA" id="ARBA00022980"/>
    </source>
</evidence>